<evidence type="ECO:0000256" key="2">
    <source>
        <dbReference type="ARBA" id="ARBA00004236"/>
    </source>
</evidence>
<feature type="domain" description="HAMP" evidence="14">
    <location>
        <begin position="190"/>
        <end position="243"/>
    </location>
</feature>
<evidence type="ECO:0000256" key="8">
    <source>
        <dbReference type="ARBA" id="ARBA00022989"/>
    </source>
</evidence>
<dbReference type="KEGG" id="aey:CDG81_03000"/>
<evidence type="ECO:0000259" key="13">
    <source>
        <dbReference type="PROSITE" id="PS50109"/>
    </source>
</evidence>
<dbReference type="Gene3D" id="6.10.340.10">
    <property type="match status" value="1"/>
</dbReference>
<evidence type="ECO:0000256" key="6">
    <source>
        <dbReference type="ARBA" id="ARBA00022692"/>
    </source>
</evidence>
<comment type="catalytic activity">
    <reaction evidence="1">
        <text>ATP + protein L-histidine = ADP + protein N-phospho-L-histidine.</text>
        <dbReference type="EC" id="2.7.13.3"/>
    </reaction>
</comment>
<evidence type="ECO:0000256" key="12">
    <source>
        <dbReference type="SAM" id="Phobius"/>
    </source>
</evidence>
<dbReference type="OrthoDB" id="9786919at2"/>
<evidence type="ECO:0000256" key="10">
    <source>
        <dbReference type="ARBA" id="ARBA00023136"/>
    </source>
</evidence>
<dbReference type="SMART" id="SM00388">
    <property type="entry name" value="HisKA"/>
    <property type="match status" value="1"/>
</dbReference>
<feature type="region of interest" description="Disordered" evidence="11">
    <location>
        <begin position="99"/>
        <end position="136"/>
    </location>
</feature>
<accession>A0A223RNJ8</accession>
<evidence type="ECO:0000259" key="14">
    <source>
        <dbReference type="PROSITE" id="PS50885"/>
    </source>
</evidence>
<dbReference type="EC" id="2.7.13.3" evidence="3"/>
<dbReference type="CDD" id="cd00082">
    <property type="entry name" value="HisKA"/>
    <property type="match status" value="1"/>
</dbReference>
<evidence type="ECO:0000256" key="5">
    <source>
        <dbReference type="ARBA" id="ARBA00022679"/>
    </source>
</evidence>
<dbReference type="PRINTS" id="PR00344">
    <property type="entry name" value="BCTRLSENSOR"/>
</dbReference>
<dbReference type="FunFam" id="1.10.287.130:FF:000001">
    <property type="entry name" value="Two-component sensor histidine kinase"/>
    <property type="match status" value="1"/>
</dbReference>
<evidence type="ECO:0000256" key="1">
    <source>
        <dbReference type="ARBA" id="ARBA00000085"/>
    </source>
</evidence>
<keyword evidence="6 12" id="KW-0812">Transmembrane</keyword>
<dbReference type="PROSITE" id="PS50109">
    <property type="entry name" value="HIS_KIN"/>
    <property type="match status" value="1"/>
</dbReference>
<dbReference type="PROSITE" id="PS50885">
    <property type="entry name" value="HAMP"/>
    <property type="match status" value="1"/>
</dbReference>
<sequence length="503" mass="54385">MTGRRPTVPNWLRARSLRRRLLIGATLLATIAVLASQVIGVVVLRSWLLSRVDEQLEDFRPPRPEAMRGPVPGEPEGDERRLPSDFRVYFYGPDGELRKSLGSGPESEPELRGPAGGPASGFEEPTTVPARSGGSSWRVLRQDVPGEGSALVALPLDTLQGAVSKLLWLNSALLLATVVGLVAVGRWVVRLALLPLTRMERTAGAIAEGNLELRLRETDPHTEIGRLGRVLNSMIERLRAALRERESSEARLRRFVADAGHELRTPLTSMRGFAELVLKHESLPAEQRHEAHRMIEQNAERMSLLVEDLLLLAKLDQEPVYDREEVDLLSVSADAISGSAHRESSSRVRLNPLRPDAVELESVRVIGDSHRLRQVVGNLVSNALAHTPPEANIRVRVGTAPASRADGGLDGPGRWSSGPELTAGTPTAIVAVTDSGPGLTSEQAGQVFDRFYRADAARSREHGGSGLGLAIAAAIAGNHGGRIELDTRPGRGATFRLVLPGAY</sequence>
<organism evidence="15 16">
    <name type="scientific">Actinopolyspora erythraea</name>
    <dbReference type="NCBI Taxonomy" id="414996"/>
    <lineage>
        <taxon>Bacteria</taxon>
        <taxon>Bacillati</taxon>
        <taxon>Actinomycetota</taxon>
        <taxon>Actinomycetes</taxon>
        <taxon>Actinopolysporales</taxon>
        <taxon>Actinopolysporaceae</taxon>
        <taxon>Actinopolyspora</taxon>
    </lineage>
</organism>
<dbReference type="InterPro" id="IPR005467">
    <property type="entry name" value="His_kinase_dom"/>
</dbReference>
<dbReference type="PANTHER" id="PTHR45436:SF5">
    <property type="entry name" value="SENSOR HISTIDINE KINASE TRCS"/>
    <property type="match status" value="1"/>
</dbReference>
<evidence type="ECO:0000256" key="7">
    <source>
        <dbReference type="ARBA" id="ARBA00022777"/>
    </source>
</evidence>
<dbReference type="SMART" id="SM00387">
    <property type="entry name" value="HATPase_c"/>
    <property type="match status" value="1"/>
</dbReference>
<feature type="transmembrane region" description="Helical" evidence="12">
    <location>
        <begin position="21"/>
        <end position="44"/>
    </location>
</feature>
<keyword evidence="7 15" id="KW-0418">Kinase</keyword>
<name>A0A223RNJ8_9ACTN</name>
<dbReference type="InterPro" id="IPR050428">
    <property type="entry name" value="TCS_sensor_his_kinase"/>
</dbReference>
<dbReference type="Proteomes" id="UP000215043">
    <property type="component" value="Chromosome"/>
</dbReference>
<dbReference type="RefSeq" id="WP_052428382.1">
    <property type="nucleotide sequence ID" value="NZ_CP022752.1"/>
</dbReference>
<feature type="domain" description="Histidine kinase" evidence="13">
    <location>
        <begin position="258"/>
        <end position="503"/>
    </location>
</feature>
<dbReference type="InterPro" id="IPR036890">
    <property type="entry name" value="HATPase_C_sf"/>
</dbReference>
<dbReference type="GO" id="GO:0005886">
    <property type="term" value="C:plasma membrane"/>
    <property type="evidence" value="ECO:0007669"/>
    <property type="project" value="UniProtKB-SubCell"/>
</dbReference>
<dbReference type="EMBL" id="CP022752">
    <property type="protein sequence ID" value="ASU77443.1"/>
    <property type="molecule type" value="Genomic_DNA"/>
</dbReference>
<dbReference type="SMART" id="SM00304">
    <property type="entry name" value="HAMP"/>
    <property type="match status" value="1"/>
</dbReference>
<dbReference type="AlphaFoldDB" id="A0A223RNJ8"/>
<keyword evidence="5" id="KW-0808">Transferase</keyword>
<dbReference type="PANTHER" id="PTHR45436">
    <property type="entry name" value="SENSOR HISTIDINE KINASE YKOH"/>
    <property type="match status" value="1"/>
</dbReference>
<dbReference type="InterPro" id="IPR004358">
    <property type="entry name" value="Sig_transdc_His_kin-like_C"/>
</dbReference>
<dbReference type="InterPro" id="IPR036097">
    <property type="entry name" value="HisK_dim/P_sf"/>
</dbReference>
<evidence type="ECO:0000256" key="11">
    <source>
        <dbReference type="SAM" id="MobiDB-lite"/>
    </source>
</evidence>
<evidence type="ECO:0000313" key="15">
    <source>
        <dbReference type="EMBL" id="ASU77443.1"/>
    </source>
</evidence>
<protein>
    <recommendedName>
        <fullName evidence="3">histidine kinase</fullName>
        <ecNumber evidence="3">2.7.13.3</ecNumber>
    </recommendedName>
</protein>
<keyword evidence="4" id="KW-0597">Phosphoprotein</keyword>
<feature type="region of interest" description="Disordered" evidence="11">
    <location>
        <begin position="60"/>
        <end position="80"/>
    </location>
</feature>
<dbReference type="GO" id="GO:0000155">
    <property type="term" value="F:phosphorelay sensor kinase activity"/>
    <property type="evidence" value="ECO:0007669"/>
    <property type="project" value="InterPro"/>
</dbReference>
<dbReference type="CDD" id="cd06225">
    <property type="entry name" value="HAMP"/>
    <property type="match status" value="1"/>
</dbReference>
<dbReference type="SUPFAM" id="SSF47384">
    <property type="entry name" value="Homodimeric domain of signal transducing histidine kinase"/>
    <property type="match status" value="1"/>
</dbReference>
<proteinExistence type="predicted"/>
<gene>
    <name evidence="15" type="ORF">CDG81_03000</name>
</gene>
<evidence type="ECO:0000256" key="9">
    <source>
        <dbReference type="ARBA" id="ARBA00023012"/>
    </source>
</evidence>
<dbReference type="Gene3D" id="1.10.287.130">
    <property type="match status" value="1"/>
</dbReference>
<dbReference type="Pfam" id="PF00672">
    <property type="entry name" value="HAMP"/>
    <property type="match status" value="1"/>
</dbReference>
<dbReference type="Gene3D" id="3.30.565.10">
    <property type="entry name" value="Histidine kinase-like ATPase, C-terminal domain"/>
    <property type="match status" value="1"/>
</dbReference>
<keyword evidence="9" id="KW-0902">Two-component regulatory system</keyword>
<keyword evidence="10 12" id="KW-0472">Membrane</keyword>
<comment type="subcellular location">
    <subcellularLocation>
        <location evidence="2">Cell membrane</location>
    </subcellularLocation>
</comment>
<dbReference type="SUPFAM" id="SSF55874">
    <property type="entry name" value="ATPase domain of HSP90 chaperone/DNA topoisomerase II/histidine kinase"/>
    <property type="match status" value="1"/>
</dbReference>
<dbReference type="Pfam" id="PF02518">
    <property type="entry name" value="HATPase_c"/>
    <property type="match status" value="1"/>
</dbReference>
<keyword evidence="8 12" id="KW-1133">Transmembrane helix</keyword>
<dbReference type="InterPro" id="IPR003661">
    <property type="entry name" value="HisK_dim/P_dom"/>
</dbReference>
<dbReference type="InterPro" id="IPR003660">
    <property type="entry name" value="HAMP_dom"/>
</dbReference>
<dbReference type="Pfam" id="PF00512">
    <property type="entry name" value="HisKA"/>
    <property type="match status" value="1"/>
</dbReference>
<evidence type="ECO:0000313" key="16">
    <source>
        <dbReference type="Proteomes" id="UP000215043"/>
    </source>
</evidence>
<dbReference type="SUPFAM" id="SSF158472">
    <property type="entry name" value="HAMP domain-like"/>
    <property type="match status" value="1"/>
</dbReference>
<reference evidence="15 16" key="1">
    <citation type="submission" date="2017-08" db="EMBL/GenBank/DDBJ databases">
        <title>The complete genome sequence of moderately halophilic actinomycete Actinopolyspora erythraea YIM 90600, the producer of novel erythromycin, novel actinopolysporins A-C and tubercidin.</title>
        <authorList>
            <person name="Yin M."/>
            <person name="Tang S."/>
        </authorList>
    </citation>
    <scope>NUCLEOTIDE SEQUENCE [LARGE SCALE GENOMIC DNA]</scope>
    <source>
        <strain evidence="15 16">YIM 90600</strain>
    </source>
</reference>
<dbReference type="CDD" id="cd00075">
    <property type="entry name" value="HATPase"/>
    <property type="match status" value="1"/>
</dbReference>
<dbReference type="InterPro" id="IPR003594">
    <property type="entry name" value="HATPase_dom"/>
</dbReference>
<evidence type="ECO:0000256" key="4">
    <source>
        <dbReference type="ARBA" id="ARBA00022553"/>
    </source>
</evidence>
<evidence type="ECO:0000256" key="3">
    <source>
        <dbReference type="ARBA" id="ARBA00012438"/>
    </source>
</evidence>